<dbReference type="KEGG" id="wfu:AXE80_05850"/>
<dbReference type="STRING" id="1790137.AXE80_05850"/>
<evidence type="ECO:0008006" key="3">
    <source>
        <dbReference type="Google" id="ProtNLM"/>
    </source>
</evidence>
<evidence type="ECO:0000313" key="1">
    <source>
        <dbReference type="EMBL" id="ANW95832.1"/>
    </source>
</evidence>
<organism evidence="1 2">
    <name type="scientific">Wenyingzhuangia fucanilytica</name>
    <dbReference type="NCBI Taxonomy" id="1790137"/>
    <lineage>
        <taxon>Bacteria</taxon>
        <taxon>Pseudomonadati</taxon>
        <taxon>Bacteroidota</taxon>
        <taxon>Flavobacteriia</taxon>
        <taxon>Flavobacteriales</taxon>
        <taxon>Flavobacteriaceae</taxon>
        <taxon>Wenyingzhuangia</taxon>
    </lineage>
</organism>
<dbReference type="Proteomes" id="UP000092967">
    <property type="component" value="Chromosome"/>
</dbReference>
<name>A0A1B1Y4Y3_9FLAO</name>
<keyword evidence="2" id="KW-1185">Reference proteome</keyword>
<sequence length="82" mass="9668">MIEVYTTDIPNKIIANSILTNLKISFPKLRFNYDIEKPIINYPCTHSILRVEGESFNIEKVMLYIHKLGFRCDVLEDKLCKY</sequence>
<dbReference type="EMBL" id="CP014224">
    <property type="protein sequence ID" value="ANW95832.1"/>
    <property type="molecule type" value="Genomic_DNA"/>
</dbReference>
<proteinExistence type="predicted"/>
<protein>
    <recommendedName>
        <fullName evidence="3">NIL domain-containing protein</fullName>
    </recommendedName>
</protein>
<gene>
    <name evidence="1" type="ORF">AXE80_05850</name>
</gene>
<accession>A0A1B1Y4Y3</accession>
<evidence type="ECO:0000313" key="2">
    <source>
        <dbReference type="Proteomes" id="UP000092967"/>
    </source>
</evidence>
<reference evidence="1 2" key="1">
    <citation type="submission" date="2016-02" db="EMBL/GenBank/DDBJ databases">
        <authorList>
            <person name="Wen L."/>
            <person name="He K."/>
            <person name="Yang H."/>
        </authorList>
    </citation>
    <scope>NUCLEOTIDE SEQUENCE [LARGE SCALE GENOMIC DNA]</scope>
    <source>
        <strain evidence="1 2">CZ1127</strain>
    </source>
</reference>
<dbReference type="AlphaFoldDB" id="A0A1B1Y4Y3"/>